<feature type="transmembrane region" description="Helical" evidence="7">
    <location>
        <begin position="329"/>
        <end position="347"/>
    </location>
</feature>
<feature type="transmembrane region" description="Helical" evidence="7">
    <location>
        <begin position="100"/>
        <end position="118"/>
    </location>
</feature>
<dbReference type="PROSITE" id="PS50850">
    <property type="entry name" value="MFS"/>
    <property type="match status" value="1"/>
</dbReference>
<sequence>MNQINKNRLFAASCISLLLTAMTFAIRARLETVFGPTGAGLTLEQIGYAFMPAFWGFTLAMIIGGPIVDFLGMKKGMWLAFFFHTIGIVLTLLASDLTSLFTATIMMGLGNGMVEAVCNPMVASMYPDQKTKMLNRFHLWWPAGIVVGSITGYFIMDIANLSWQFIVASLFIPLIIYGYMFKGQSFPITERAEMGISTSDSLKSLFKPLYLFIAICMLLSAATELGTTQRIESLLKETGVNALLVLAFINGVMMIGRYYAGPIANQLSTIGMLWFSALFSFLGLQLLSIATGNFVFFAAGIFAMGITFFWPTTLAFISKNIPESGAFGLSIMGGLGMLSVSIVLPLMGRYLDNSVGTDVIQRISLLPGILFICYGSLYAY</sequence>
<reference evidence="9" key="1">
    <citation type="submission" date="2018-05" db="EMBL/GenBank/DDBJ databases">
        <authorList>
            <person name="Lanie J.A."/>
            <person name="Ng W.-L."/>
            <person name="Kazmierczak K.M."/>
            <person name="Andrzejewski T.M."/>
            <person name="Davidsen T.M."/>
            <person name="Wayne K.J."/>
            <person name="Tettelin H."/>
            <person name="Glass J.I."/>
            <person name="Rusch D."/>
            <person name="Podicherti R."/>
            <person name="Tsui H.-C.T."/>
            <person name="Winkler M.E."/>
        </authorList>
    </citation>
    <scope>NUCLEOTIDE SEQUENCE</scope>
</reference>
<dbReference type="GO" id="GO:0022857">
    <property type="term" value="F:transmembrane transporter activity"/>
    <property type="evidence" value="ECO:0007669"/>
    <property type="project" value="InterPro"/>
</dbReference>
<feature type="transmembrane region" description="Helical" evidence="7">
    <location>
        <begin position="242"/>
        <end position="260"/>
    </location>
</feature>
<feature type="transmembrane region" description="Helical" evidence="7">
    <location>
        <begin position="139"/>
        <end position="156"/>
    </location>
</feature>
<dbReference type="PANTHER" id="PTHR23514">
    <property type="entry name" value="BYPASS OF STOP CODON PROTEIN 6"/>
    <property type="match status" value="1"/>
</dbReference>
<comment type="subcellular location">
    <subcellularLocation>
        <location evidence="1">Endomembrane system</location>
        <topology evidence="1">Multi-pass membrane protein</topology>
    </subcellularLocation>
</comment>
<evidence type="ECO:0000256" key="6">
    <source>
        <dbReference type="ARBA" id="ARBA00023136"/>
    </source>
</evidence>
<feature type="transmembrane region" description="Helical" evidence="7">
    <location>
        <begin position="296"/>
        <end position="317"/>
    </location>
</feature>
<proteinExistence type="inferred from homology"/>
<dbReference type="InterPro" id="IPR011701">
    <property type="entry name" value="MFS"/>
</dbReference>
<feature type="non-terminal residue" evidence="9">
    <location>
        <position position="380"/>
    </location>
</feature>
<keyword evidence="5 7" id="KW-1133">Transmembrane helix</keyword>
<keyword evidence="6 7" id="KW-0472">Membrane</keyword>
<feature type="transmembrane region" description="Helical" evidence="7">
    <location>
        <begin position="78"/>
        <end position="94"/>
    </location>
</feature>
<feature type="transmembrane region" description="Helical" evidence="7">
    <location>
        <begin position="202"/>
        <end position="222"/>
    </location>
</feature>
<evidence type="ECO:0000259" key="8">
    <source>
        <dbReference type="PROSITE" id="PS50850"/>
    </source>
</evidence>
<dbReference type="SUPFAM" id="SSF103473">
    <property type="entry name" value="MFS general substrate transporter"/>
    <property type="match status" value="1"/>
</dbReference>
<gene>
    <name evidence="9" type="ORF">METZ01_LOCUS36295</name>
</gene>
<keyword evidence="4 7" id="KW-0812">Transmembrane</keyword>
<accession>A0A381QVL1</accession>
<evidence type="ECO:0000313" key="9">
    <source>
        <dbReference type="EMBL" id="SUZ83441.1"/>
    </source>
</evidence>
<evidence type="ECO:0000256" key="2">
    <source>
        <dbReference type="ARBA" id="ARBA00008335"/>
    </source>
</evidence>
<evidence type="ECO:0000256" key="3">
    <source>
        <dbReference type="ARBA" id="ARBA00022448"/>
    </source>
</evidence>
<feature type="transmembrane region" description="Helical" evidence="7">
    <location>
        <begin position="162"/>
        <end position="181"/>
    </location>
</feature>
<dbReference type="GO" id="GO:0012505">
    <property type="term" value="C:endomembrane system"/>
    <property type="evidence" value="ECO:0007669"/>
    <property type="project" value="UniProtKB-SubCell"/>
</dbReference>
<evidence type="ECO:0000256" key="4">
    <source>
        <dbReference type="ARBA" id="ARBA00022692"/>
    </source>
</evidence>
<organism evidence="9">
    <name type="scientific">marine metagenome</name>
    <dbReference type="NCBI Taxonomy" id="408172"/>
    <lineage>
        <taxon>unclassified sequences</taxon>
        <taxon>metagenomes</taxon>
        <taxon>ecological metagenomes</taxon>
    </lineage>
</organism>
<dbReference type="Gene3D" id="1.20.1250.20">
    <property type="entry name" value="MFS general substrate transporter like domains"/>
    <property type="match status" value="1"/>
</dbReference>
<dbReference type="GO" id="GO:0016020">
    <property type="term" value="C:membrane"/>
    <property type="evidence" value="ECO:0007669"/>
    <property type="project" value="TreeGrafter"/>
</dbReference>
<dbReference type="EMBL" id="UINC01001550">
    <property type="protein sequence ID" value="SUZ83441.1"/>
    <property type="molecule type" value="Genomic_DNA"/>
</dbReference>
<feature type="non-terminal residue" evidence="9">
    <location>
        <position position="1"/>
    </location>
</feature>
<dbReference type="InterPro" id="IPR020846">
    <property type="entry name" value="MFS_dom"/>
</dbReference>
<dbReference type="Pfam" id="PF07690">
    <property type="entry name" value="MFS_1"/>
    <property type="match status" value="1"/>
</dbReference>
<evidence type="ECO:0000256" key="5">
    <source>
        <dbReference type="ARBA" id="ARBA00022989"/>
    </source>
</evidence>
<feature type="transmembrane region" description="Helical" evidence="7">
    <location>
        <begin position="359"/>
        <end position="379"/>
    </location>
</feature>
<evidence type="ECO:0000256" key="1">
    <source>
        <dbReference type="ARBA" id="ARBA00004127"/>
    </source>
</evidence>
<name>A0A381QVL1_9ZZZZ</name>
<keyword evidence="3" id="KW-0813">Transport</keyword>
<dbReference type="AlphaFoldDB" id="A0A381QVL1"/>
<dbReference type="PANTHER" id="PTHR23514:SF3">
    <property type="entry name" value="BYPASS OF STOP CODON PROTEIN 6"/>
    <property type="match status" value="1"/>
</dbReference>
<protein>
    <recommendedName>
        <fullName evidence="8">Major facilitator superfamily (MFS) profile domain-containing protein</fullName>
    </recommendedName>
</protein>
<dbReference type="InterPro" id="IPR051788">
    <property type="entry name" value="MFS_Transporter"/>
</dbReference>
<dbReference type="InterPro" id="IPR036259">
    <property type="entry name" value="MFS_trans_sf"/>
</dbReference>
<feature type="transmembrane region" description="Helical" evidence="7">
    <location>
        <begin position="49"/>
        <end position="71"/>
    </location>
</feature>
<feature type="domain" description="Major facilitator superfamily (MFS) profile" evidence="8">
    <location>
        <begin position="1"/>
        <end position="380"/>
    </location>
</feature>
<comment type="similarity">
    <text evidence="2">Belongs to the major facilitator superfamily.</text>
</comment>
<evidence type="ECO:0000256" key="7">
    <source>
        <dbReference type="SAM" id="Phobius"/>
    </source>
</evidence>
<feature type="transmembrane region" description="Helical" evidence="7">
    <location>
        <begin position="272"/>
        <end position="290"/>
    </location>
</feature>